<reference evidence="1 2" key="1">
    <citation type="submission" date="2024-08" db="EMBL/GenBank/DDBJ databases">
        <title>Gnathostoma spinigerum genome.</title>
        <authorList>
            <person name="Gonzalez-Bertolin B."/>
            <person name="Monzon S."/>
            <person name="Zaballos A."/>
            <person name="Jimenez P."/>
            <person name="Dekumyoy P."/>
            <person name="Varona S."/>
            <person name="Cuesta I."/>
            <person name="Sumanam S."/>
            <person name="Adisakwattana P."/>
            <person name="Gasser R.B."/>
            <person name="Hernandez-Gonzalez A."/>
            <person name="Young N.D."/>
            <person name="Perteguer M.J."/>
        </authorList>
    </citation>
    <scope>NUCLEOTIDE SEQUENCE [LARGE SCALE GENOMIC DNA]</scope>
    <source>
        <strain evidence="1">AL3</strain>
        <tissue evidence="1">Liver</tissue>
    </source>
</reference>
<proteinExistence type="predicted"/>
<dbReference type="Proteomes" id="UP001608902">
    <property type="component" value="Unassembled WGS sequence"/>
</dbReference>
<dbReference type="AlphaFoldDB" id="A0ABD6EWW7"/>
<accession>A0ABD6EWW7</accession>
<gene>
    <name evidence="1" type="ORF">AB6A40_007876</name>
</gene>
<dbReference type="EMBL" id="JBGFUD010006720">
    <property type="protein sequence ID" value="MFH4981167.1"/>
    <property type="molecule type" value="Genomic_DNA"/>
</dbReference>
<evidence type="ECO:0000313" key="2">
    <source>
        <dbReference type="Proteomes" id="UP001608902"/>
    </source>
</evidence>
<organism evidence="1 2">
    <name type="scientific">Gnathostoma spinigerum</name>
    <dbReference type="NCBI Taxonomy" id="75299"/>
    <lineage>
        <taxon>Eukaryota</taxon>
        <taxon>Metazoa</taxon>
        <taxon>Ecdysozoa</taxon>
        <taxon>Nematoda</taxon>
        <taxon>Chromadorea</taxon>
        <taxon>Rhabditida</taxon>
        <taxon>Spirurina</taxon>
        <taxon>Gnathostomatomorpha</taxon>
        <taxon>Gnathostomatoidea</taxon>
        <taxon>Gnathostomatidae</taxon>
        <taxon>Gnathostoma</taxon>
    </lineage>
</organism>
<name>A0ABD6EWW7_9BILA</name>
<sequence length="116" mass="13165">MPGTFNDVKNMLLSVSSTIKNSDNNKARMKEKFSAYHSSIKVTSGNDQQFRSGKRNLTLQRDDEEKEDKNFVGHRPVHLVRTVILYDSFGLSQIRPMAPNKRIVSKLGPTKITAKE</sequence>
<comment type="caution">
    <text evidence="1">The sequence shown here is derived from an EMBL/GenBank/DDBJ whole genome shotgun (WGS) entry which is preliminary data.</text>
</comment>
<keyword evidence="2" id="KW-1185">Reference proteome</keyword>
<evidence type="ECO:0000313" key="1">
    <source>
        <dbReference type="EMBL" id="MFH4981167.1"/>
    </source>
</evidence>
<protein>
    <submittedName>
        <fullName evidence="1">Uncharacterized protein</fullName>
    </submittedName>
</protein>